<name>A0A4S4LV87_9AGAM</name>
<gene>
    <name evidence="2" type="ORF">EW146_g4191</name>
</gene>
<keyword evidence="3" id="KW-1185">Reference proteome</keyword>
<dbReference type="AlphaFoldDB" id="A0A4S4LV87"/>
<feature type="region of interest" description="Disordered" evidence="1">
    <location>
        <begin position="51"/>
        <end position="72"/>
    </location>
</feature>
<evidence type="ECO:0000313" key="2">
    <source>
        <dbReference type="EMBL" id="THH16456.1"/>
    </source>
</evidence>
<protein>
    <submittedName>
        <fullName evidence="2">Uncharacterized protein</fullName>
    </submittedName>
</protein>
<sequence length="72" mass="7546">MNYRHLRPPPTDKHARALTSNSAIITTSHTRTLLTNRTPLANAGAAHASLSKRAQTSALASSSVGMGHALEG</sequence>
<organism evidence="2 3">
    <name type="scientific">Bondarzewia mesenterica</name>
    <dbReference type="NCBI Taxonomy" id="1095465"/>
    <lineage>
        <taxon>Eukaryota</taxon>
        <taxon>Fungi</taxon>
        <taxon>Dikarya</taxon>
        <taxon>Basidiomycota</taxon>
        <taxon>Agaricomycotina</taxon>
        <taxon>Agaricomycetes</taxon>
        <taxon>Russulales</taxon>
        <taxon>Bondarzewiaceae</taxon>
        <taxon>Bondarzewia</taxon>
    </lineage>
</organism>
<evidence type="ECO:0000313" key="3">
    <source>
        <dbReference type="Proteomes" id="UP000310158"/>
    </source>
</evidence>
<dbReference type="Proteomes" id="UP000310158">
    <property type="component" value="Unassembled WGS sequence"/>
</dbReference>
<feature type="region of interest" description="Disordered" evidence="1">
    <location>
        <begin position="1"/>
        <end position="21"/>
    </location>
</feature>
<proteinExistence type="predicted"/>
<accession>A0A4S4LV87</accession>
<feature type="compositionally biased region" description="Polar residues" evidence="1">
    <location>
        <begin position="52"/>
        <end position="64"/>
    </location>
</feature>
<reference evidence="2 3" key="1">
    <citation type="submission" date="2019-02" db="EMBL/GenBank/DDBJ databases">
        <title>Genome sequencing of the rare red list fungi Bondarzewia mesenterica.</title>
        <authorList>
            <person name="Buettner E."/>
            <person name="Kellner H."/>
        </authorList>
    </citation>
    <scope>NUCLEOTIDE SEQUENCE [LARGE SCALE GENOMIC DNA]</scope>
    <source>
        <strain evidence="2 3">DSM 108281</strain>
    </source>
</reference>
<evidence type="ECO:0000256" key="1">
    <source>
        <dbReference type="SAM" id="MobiDB-lite"/>
    </source>
</evidence>
<dbReference type="EMBL" id="SGPL01000156">
    <property type="protein sequence ID" value="THH16456.1"/>
    <property type="molecule type" value="Genomic_DNA"/>
</dbReference>
<comment type="caution">
    <text evidence="2">The sequence shown here is derived from an EMBL/GenBank/DDBJ whole genome shotgun (WGS) entry which is preliminary data.</text>
</comment>